<dbReference type="InterPro" id="IPR012337">
    <property type="entry name" value="RNaseH-like_sf"/>
</dbReference>
<dbReference type="PANTHER" id="PTHR30231:SF4">
    <property type="entry name" value="PROTEIN NEN2"/>
    <property type="match status" value="1"/>
</dbReference>
<dbReference type="InterPro" id="IPR036397">
    <property type="entry name" value="RNaseH_sf"/>
</dbReference>
<evidence type="ECO:0000313" key="6">
    <source>
        <dbReference type="Proteomes" id="UP000515498"/>
    </source>
</evidence>
<dbReference type="GO" id="GO:0003887">
    <property type="term" value="F:DNA-directed DNA polymerase activity"/>
    <property type="evidence" value="ECO:0007669"/>
    <property type="project" value="InterPro"/>
</dbReference>
<keyword evidence="3" id="KW-0269">Exonuclease</keyword>
<dbReference type="CDD" id="cd06127">
    <property type="entry name" value="DEDDh"/>
    <property type="match status" value="1"/>
</dbReference>
<feature type="domain" description="Exonuclease" evidence="4">
    <location>
        <begin position="6"/>
        <end position="171"/>
    </location>
</feature>
<evidence type="ECO:0000259" key="4">
    <source>
        <dbReference type="SMART" id="SM00479"/>
    </source>
</evidence>
<dbReference type="RefSeq" id="WP_187095060.1">
    <property type="nucleotide sequence ID" value="NZ_CP059893.1"/>
</dbReference>
<dbReference type="EMBL" id="CP059893">
    <property type="protein sequence ID" value="QNJ89908.1"/>
    <property type="molecule type" value="Genomic_DNA"/>
</dbReference>
<dbReference type="Proteomes" id="UP000515498">
    <property type="component" value="Plasmid unnamed2"/>
</dbReference>
<dbReference type="InterPro" id="IPR013520">
    <property type="entry name" value="Ribonucl_H"/>
</dbReference>
<dbReference type="AlphaFoldDB" id="A0A7G8P6E2"/>
<evidence type="ECO:0000256" key="2">
    <source>
        <dbReference type="ARBA" id="ARBA00022801"/>
    </source>
</evidence>
<evidence type="ECO:0000256" key="1">
    <source>
        <dbReference type="ARBA" id="ARBA00022722"/>
    </source>
</evidence>
<keyword evidence="2" id="KW-0378">Hydrolase</keyword>
<keyword evidence="1" id="KW-0540">Nuclease</keyword>
<accession>A0A7G8P6E2</accession>
<dbReference type="NCBIfam" id="TIGR00573">
    <property type="entry name" value="dnaq"/>
    <property type="match status" value="1"/>
</dbReference>
<dbReference type="FunFam" id="3.30.420.10:FF:000045">
    <property type="entry name" value="3'-5' exonuclease DinG"/>
    <property type="match status" value="1"/>
</dbReference>
<dbReference type="SMART" id="SM00479">
    <property type="entry name" value="EXOIII"/>
    <property type="match status" value="1"/>
</dbReference>
<name>A0A7G8P6E2_9MYCO</name>
<sequence length="193" mass="20346">MNTAGDFVVVDVETSGFDPAAARVLSVAALTVTSDGSIEHSMYTLLNPGVDPGPTHIHGITPAMLAGQPRYADIAEHLAPLLRGRILVAHNAAFDYAFLAAEARRCDTELPVTSVLCTLELAALLDLDLDSLSLAALARHWSIRQVRPHDALDDARVLAAVLQHALACAAELKITLPVRSPATPPPVLIQAAA</sequence>
<dbReference type="PANTHER" id="PTHR30231">
    <property type="entry name" value="DNA POLYMERASE III SUBUNIT EPSILON"/>
    <property type="match status" value="1"/>
</dbReference>
<keyword evidence="5" id="KW-0614">Plasmid</keyword>
<dbReference type="KEGG" id="mflu:HZU40_00095"/>
<organism evidence="5 6">
    <name type="scientific">Mycolicibacterium fluoranthenivorans</name>
    <dbReference type="NCBI Taxonomy" id="258505"/>
    <lineage>
        <taxon>Bacteria</taxon>
        <taxon>Bacillati</taxon>
        <taxon>Actinomycetota</taxon>
        <taxon>Actinomycetes</taxon>
        <taxon>Mycobacteriales</taxon>
        <taxon>Mycobacteriaceae</taxon>
        <taxon>Mycolicibacterium</taxon>
    </lineage>
</organism>
<geneLocation type="plasmid" evidence="5 6">
    <name>unnamed2</name>
</geneLocation>
<dbReference type="GO" id="GO:0003677">
    <property type="term" value="F:DNA binding"/>
    <property type="evidence" value="ECO:0007669"/>
    <property type="project" value="InterPro"/>
</dbReference>
<evidence type="ECO:0000313" key="5">
    <source>
        <dbReference type="EMBL" id="QNJ89908.1"/>
    </source>
</evidence>
<dbReference type="Pfam" id="PF00929">
    <property type="entry name" value="RNase_T"/>
    <property type="match status" value="1"/>
</dbReference>
<dbReference type="InterPro" id="IPR006054">
    <property type="entry name" value="DnaQ"/>
</dbReference>
<dbReference type="GO" id="GO:0006260">
    <property type="term" value="P:DNA replication"/>
    <property type="evidence" value="ECO:0007669"/>
    <property type="project" value="InterPro"/>
</dbReference>
<reference evidence="5 6" key="1">
    <citation type="submission" date="2020-07" db="EMBL/GenBank/DDBJ databases">
        <title>Draft genome sequence of four isobutane-metabolizing strains capable of cometabolically degrading diverse ether contaminants.</title>
        <authorList>
            <person name="Chen W."/>
            <person name="Faulkner N."/>
            <person name="Smith C."/>
            <person name="Hyman M."/>
        </authorList>
    </citation>
    <scope>NUCLEOTIDE SEQUENCE [LARGE SCALE GENOMIC DNA]</scope>
    <source>
        <strain evidence="5 6">2A</strain>
        <plasmid evidence="5 6">unnamed2</plasmid>
    </source>
</reference>
<protein>
    <submittedName>
        <fullName evidence="5">DNA polymerase III subunit epsilon</fullName>
    </submittedName>
</protein>
<dbReference type="GO" id="GO:0008408">
    <property type="term" value="F:3'-5' exonuclease activity"/>
    <property type="evidence" value="ECO:0007669"/>
    <property type="project" value="TreeGrafter"/>
</dbReference>
<dbReference type="SUPFAM" id="SSF53098">
    <property type="entry name" value="Ribonuclease H-like"/>
    <property type="match status" value="1"/>
</dbReference>
<proteinExistence type="predicted"/>
<dbReference type="Gene3D" id="3.30.420.10">
    <property type="entry name" value="Ribonuclease H-like superfamily/Ribonuclease H"/>
    <property type="match status" value="1"/>
</dbReference>
<dbReference type="GO" id="GO:0005829">
    <property type="term" value="C:cytosol"/>
    <property type="evidence" value="ECO:0007669"/>
    <property type="project" value="TreeGrafter"/>
</dbReference>
<gene>
    <name evidence="5" type="ORF">HZU40_00095</name>
</gene>
<evidence type="ECO:0000256" key="3">
    <source>
        <dbReference type="ARBA" id="ARBA00022839"/>
    </source>
</evidence>